<evidence type="ECO:0000313" key="4">
    <source>
        <dbReference type="EMBL" id="GBG87001.1"/>
    </source>
</evidence>
<proteinExistence type="predicted"/>
<keyword evidence="2" id="KW-0812">Transmembrane</keyword>
<dbReference type="GO" id="GO:0005783">
    <property type="term" value="C:endoplasmic reticulum"/>
    <property type="evidence" value="ECO:0007669"/>
    <property type="project" value="TreeGrafter"/>
</dbReference>
<dbReference type="Gene3D" id="3.10.20.90">
    <property type="entry name" value="Phosphatidylinositol 3-kinase Catalytic Subunit, Chain A, domain 1"/>
    <property type="match status" value="1"/>
</dbReference>
<keyword evidence="5" id="KW-1185">Reference proteome</keyword>
<name>A0A388LXL9_CHABU</name>
<evidence type="ECO:0000313" key="5">
    <source>
        <dbReference type="Proteomes" id="UP000265515"/>
    </source>
</evidence>
<evidence type="ECO:0000256" key="1">
    <source>
        <dbReference type="SAM" id="MobiDB-lite"/>
    </source>
</evidence>
<dbReference type="PANTHER" id="PTHR23322:SF1">
    <property type="entry name" value="FAS-ASSOCIATED FACTOR 2"/>
    <property type="match status" value="1"/>
</dbReference>
<sequence>MGVMRDIVAVVAAGAGAAAALSYWKGGSRDMAEVVRVAQAAAQGTDVRRLLLQSIFFVAVVSLATDFVIPALARGRVVGRRRRLSSAAARAAAAIENPRAPEETTSMGDDRAAGEVEQEEAEVGTLDARAEPSDLPSSSSSAPNLPAEAEKACIKVSQDIRRVREDQQQAMNDSNLAKSIQKRNKAHQVSARKQAQVPCGSEEVDRVQPRSPEDDLKMLVACAREEHQRLCREQDEAYAASLQVDCAKESERRRQEIERQEEIRRTREEDRQKAAQEVIKLSKQAKRESLPPEPVADEPGRTMIGVRLLDSSVHRRSWHCSAYINQLYNWIDSLEAFTLQPEEYSLFTAFPRKELARQDWGGKSLEEGGLCPQSLVIVDKREAKSSSPSTLS</sequence>
<gene>
    <name evidence="4" type="ORF">CBR_g44455</name>
</gene>
<accession>A0A388LXL9</accession>
<evidence type="ECO:0000259" key="3">
    <source>
        <dbReference type="PROSITE" id="PS50033"/>
    </source>
</evidence>
<dbReference type="GO" id="GO:0036503">
    <property type="term" value="P:ERAD pathway"/>
    <property type="evidence" value="ECO:0007669"/>
    <property type="project" value="TreeGrafter"/>
</dbReference>
<feature type="region of interest" description="Disordered" evidence="1">
    <location>
        <begin position="170"/>
        <end position="212"/>
    </location>
</feature>
<reference evidence="4 5" key="1">
    <citation type="journal article" date="2018" name="Cell">
        <title>The Chara Genome: Secondary Complexity and Implications for Plant Terrestrialization.</title>
        <authorList>
            <person name="Nishiyama T."/>
            <person name="Sakayama H."/>
            <person name="Vries J.D."/>
            <person name="Buschmann H."/>
            <person name="Saint-Marcoux D."/>
            <person name="Ullrich K.K."/>
            <person name="Haas F.B."/>
            <person name="Vanderstraeten L."/>
            <person name="Becker D."/>
            <person name="Lang D."/>
            <person name="Vosolsobe S."/>
            <person name="Rombauts S."/>
            <person name="Wilhelmsson P.K.I."/>
            <person name="Janitza P."/>
            <person name="Kern R."/>
            <person name="Heyl A."/>
            <person name="Rumpler F."/>
            <person name="Villalobos L.I.A.C."/>
            <person name="Clay J.M."/>
            <person name="Skokan R."/>
            <person name="Toyoda A."/>
            <person name="Suzuki Y."/>
            <person name="Kagoshima H."/>
            <person name="Schijlen E."/>
            <person name="Tajeshwar N."/>
            <person name="Catarino B."/>
            <person name="Hetherington A.J."/>
            <person name="Saltykova A."/>
            <person name="Bonnot C."/>
            <person name="Breuninger H."/>
            <person name="Symeonidi A."/>
            <person name="Radhakrishnan G.V."/>
            <person name="Van Nieuwerburgh F."/>
            <person name="Deforce D."/>
            <person name="Chang C."/>
            <person name="Karol K.G."/>
            <person name="Hedrich R."/>
            <person name="Ulvskov P."/>
            <person name="Glockner G."/>
            <person name="Delwiche C.F."/>
            <person name="Petrasek J."/>
            <person name="Van de Peer Y."/>
            <person name="Friml J."/>
            <person name="Beilby M."/>
            <person name="Dolan L."/>
            <person name="Kohara Y."/>
            <person name="Sugano S."/>
            <person name="Fujiyama A."/>
            <person name="Delaux P.-M."/>
            <person name="Quint M."/>
            <person name="TheiBen G."/>
            <person name="Hagemann M."/>
            <person name="Harholt J."/>
            <person name="Dunand C."/>
            <person name="Zachgo S."/>
            <person name="Langdale J."/>
            <person name="Maumus F."/>
            <person name="Straeten D.V.D."/>
            <person name="Gould S.B."/>
            <person name="Rensing S.A."/>
        </authorList>
    </citation>
    <scope>NUCLEOTIDE SEQUENCE [LARGE SCALE GENOMIC DNA]</scope>
    <source>
        <strain evidence="4 5">S276</strain>
    </source>
</reference>
<dbReference type="Proteomes" id="UP000265515">
    <property type="component" value="Unassembled WGS sequence"/>
</dbReference>
<dbReference type="EMBL" id="BFEA01000590">
    <property type="protein sequence ID" value="GBG87001.1"/>
    <property type="molecule type" value="Genomic_DNA"/>
</dbReference>
<evidence type="ECO:0000256" key="2">
    <source>
        <dbReference type="SAM" id="Phobius"/>
    </source>
</evidence>
<feature type="transmembrane region" description="Helical" evidence="2">
    <location>
        <begin position="50"/>
        <end position="73"/>
    </location>
</feature>
<dbReference type="CDD" id="cd01767">
    <property type="entry name" value="UBX"/>
    <property type="match status" value="1"/>
</dbReference>
<dbReference type="GO" id="GO:0043130">
    <property type="term" value="F:ubiquitin binding"/>
    <property type="evidence" value="ECO:0007669"/>
    <property type="project" value="TreeGrafter"/>
</dbReference>
<dbReference type="AlphaFoldDB" id="A0A388LXL9"/>
<dbReference type="Pfam" id="PF00789">
    <property type="entry name" value="UBX"/>
    <property type="match status" value="1"/>
</dbReference>
<dbReference type="Gramene" id="GBG87001">
    <property type="protein sequence ID" value="GBG87001"/>
    <property type="gene ID" value="CBR_g44455"/>
</dbReference>
<feature type="domain" description="UBX" evidence="3">
    <location>
        <begin position="297"/>
        <end position="378"/>
    </location>
</feature>
<keyword evidence="2" id="KW-1133">Transmembrane helix</keyword>
<protein>
    <recommendedName>
        <fullName evidence="3">UBX domain-containing protein</fullName>
    </recommendedName>
</protein>
<dbReference type="PROSITE" id="PS50033">
    <property type="entry name" value="UBX"/>
    <property type="match status" value="1"/>
</dbReference>
<feature type="compositionally biased region" description="Basic and acidic residues" evidence="1">
    <location>
        <begin position="203"/>
        <end position="212"/>
    </location>
</feature>
<comment type="caution">
    <text evidence="4">The sequence shown here is derived from an EMBL/GenBank/DDBJ whole genome shotgun (WGS) entry which is preliminary data.</text>
</comment>
<feature type="compositionally biased region" description="Low complexity" evidence="1">
    <location>
        <begin position="133"/>
        <end position="146"/>
    </location>
</feature>
<dbReference type="SUPFAM" id="SSF54236">
    <property type="entry name" value="Ubiquitin-like"/>
    <property type="match status" value="1"/>
</dbReference>
<dbReference type="InterPro" id="IPR029071">
    <property type="entry name" value="Ubiquitin-like_domsf"/>
</dbReference>
<dbReference type="OrthoDB" id="1920064at2759"/>
<keyword evidence="2" id="KW-0472">Membrane</keyword>
<organism evidence="4 5">
    <name type="scientific">Chara braunii</name>
    <name type="common">Braun's stonewort</name>
    <dbReference type="NCBI Taxonomy" id="69332"/>
    <lineage>
        <taxon>Eukaryota</taxon>
        <taxon>Viridiplantae</taxon>
        <taxon>Streptophyta</taxon>
        <taxon>Charophyceae</taxon>
        <taxon>Charales</taxon>
        <taxon>Characeae</taxon>
        <taxon>Chara</taxon>
    </lineage>
</organism>
<dbReference type="InterPro" id="IPR001012">
    <property type="entry name" value="UBX_dom"/>
</dbReference>
<feature type="region of interest" description="Disordered" evidence="1">
    <location>
        <begin position="91"/>
        <end position="146"/>
    </location>
</feature>
<dbReference type="InterPro" id="IPR050730">
    <property type="entry name" value="UBX_domain-protein"/>
</dbReference>
<dbReference type="PANTHER" id="PTHR23322">
    <property type="entry name" value="FAS-ASSOCIATED PROTEIN"/>
    <property type="match status" value="1"/>
</dbReference>